<dbReference type="AlphaFoldDB" id="A0A2N7S479"/>
<dbReference type="Pfam" id="PF02163">
    <property type="entry name" value="Peptidase_M50"/>
    <property type="match status" value="1"/>
</dbReference>
<evidence type="ECO:0000256" key="4">
    <source>
        <dbReference type="ARBA" id="ARBA00022670"/>
    </source>
</evidence>
<organism evidence="18 19">
    <name type="scientific">Glutamicibacter arilaitensis</name>
    <dbReference type="NCBI Taxonomy" id="256701"/>
    <lineage>
        <taxon>Bacteria</taxon>
        <taxon>Bacillati</taxon>
        <taxon>Actinomycetota</taxon>
        <taxon>Actinomycetes</taxon>
        <taxon>Micrococcales</taxon>
        <taxon>Micrococcaceae</taxon>
        <taxon>Glutamicibacter</taxon>
    </lineage>
</organism>
<evidence type="ECO:0000256" key="6">
    <source>
        <dbReference type="ARBA" id="ARBA00022723"/>
    </source>
</evidence>
<evidence type="ECO:0000256" key="13">
    <source>
        <dbReference type="ARBA" id="ARBA00023136"/>
    </source>
</evidence>
<keyword evidence="7" id="KW-0677">Repeat</keyword>
<comment type="subcellular location">
    <subcellularLocation>
        <location evidence="1 14">Cell membrane</location>
        <topology evidence="1 14">Multi-pass membrane protein</topology>
    </subcellularLocation>
</comment>
<dbReference type="PANTHER" id="PTHR39188:SF3">
    <property type="entry name" value="STAGE IV SPORULATION PROTEIN FB"/>
    <property type="match status" value="1"/>
</dbReference>
<dbReference type="GO" id="GO:0005886">
    <property type="term" value="C:plasma membrane"/>
    <property type="evidence" value="ECO:0007669"/>
    <property type="project" value="UniProtKB-SubCell"/>
</dbReference>
<keyword evidence="12" id="KW-0129">CBS domain</keyword>
<evidence type="ECO:0000256" key="15">
    <source>
        <dbReference type="PIRSR" id="PIRSR006404-1"/>
    </source>
</evidence>
<dbReference type="SUPFAM" id="SSF54631">
    <property type="entry name" value="CBS-domain pair"/>
    <property type="match status" value="1"/>
</dbReference>
<feature type="binding site" evidence="16">
    <location>
        <position position="167"/>
    </location>
    <ligand>
        <name>Zn(2+)</name>
        <dbReference type="ChEBI" id="CHEBI:29105"/>
        <note>catalytic</note>
    </ligand>
</feature>
<evidence type="ECO:0000256" key="10">
    <source>
        <dbReference type="ARBA" id="ARBA00022989"/>
    </source>
</evidence>
<dbReference type="Proteomes" id="UP000235739">
    <property type="component" value="Unassembled WGS sequence"/>
</dbReference>
<keyword evidence="10 14" id="KW-1133">Transmembrane helix</keyword>
<feature type="active site" evidence="15">
    <location>
        <position position="72"/>
    </location>
</feature>
<sequence>MSDTQEKSPGIKLGRIGGVPVYLSSSWFIITAVITFSVGMQLARGGVIPPLNAYLMGLSCAVAIAVAVLIHEVAHAMTARAFKWPDAHIVLTLMGGHTQFGSFKAKPGASLWVALSGPLSNFVLAGLGWLVMENIQLGVYPNLLLDFFVYANLLLGAFNALPGLPLDGGRLVESIVWKATGSQFKGTIASCWVGRVIAVGIVFYFVLLPFLRGQQPQIITVVVGIMVAMFMWQATTQLIGHSKMMLNLPTVIASDLMSPASAMVSHAMVSDVLSRKAARGGEFILVDPKGMPVGVIDAQALAKVDPRQGGNVPALAVSRALGQGAVVAEESDGRALIDYLASVESAEYAVISASGHVVGLLHQREIIKAVTGRRK</sequence>
<evidence type="ECO:0000256" key="8">
    <source>
        <dbReference type="ARBA" id="ARBA00022801"/>
    </source>
</evidence>
<dbReference type="EMBL" id="PNQX01000001">
    <property type="protein sequence ID" value="PMQ20959.1"/>
    <property type="molecule type" value="Genomic_DNA"/>
</dbReference>
<evidence type="ECO:0000256" key="5">
    <source>
        <dbReference type="ARBA" id="ARBA00022692"/>
    </source>
</evidence>
<feature type="domain" description="Peptidase M50" evidence="17">
    <location>
        <begin position="144"/>
        <end position="192"/>
    </location>
</feature>
<feature type="binding site" evidence="16">
    <location>
        <position position="75"/>
    </location>
    <ligand>
        <name>Zn(2+)</name>
        <dbReference type="ChEBI" id="CHEBI:29105"/>
        <note>catalytic</note>
    </ligand>
</feature>
<keyword evidence="5 14" id="KW-0812">Transmembrane</keyword>
<comment type="similarity">
    <text evidence="2 14">Belongs to the peptidase M50B family.</text>
</comment>
<dbReference type="RefSeq" id="WP_102597649.1">
    <property type="nucleotide sequence ID" value="NZ_JABUYH010000001.1"/>
</dbReference>
<evidence type="ECO:0000259" key="17">
    <source>
        <dbReference type="Pfam" id="PF02163"/>
    </source>
</evidence>
<feature type="binding site" evidence="16">
    <location>
        <position position="71"/>
    </location>
    <ligand>
        <name>Zn(2+)</name>
        <dbReference type="ChEBI" id="CHEBI:29105"/>
        <note>catalytic</note>
    </ligand>
</feature>
<comment type="caution">
    <text evidence="18">The sequence shown here is derived from an EMBL/GenBank/DDBJ whole genome shotgun (WGS) entry which is preliminary data.</text>
</comment>
<protein>
    <recommendedName>
        <fullName evidence="14">Zinc metalloprotease</fullName>
    </recommendedName>
</protein>
<gene>
    <name evidence="18" type="ORF">CIK84_05065</name>
</gene>
<dbReference type="GO" id="GO:0008237">
    <property type="term" value="F:metallopeptidase activity"/>
    <property type="evidence" value="ECO:0007669"/>
    <property type="project" value="UniProtKB-UniRule"/>
</dbReference>
<proteinExistence type="inferred from homology"/>
<keyword evidence="6 14" id="KW-0479">Metal-binding</keyword>
<feature type="transmembrane region" description="Helical" evidence="14">
    <location>
        <begin position="109"/>
        <end position="131"/>
    </location>
</feature>
<name>A0A2N7S479_9MICC</name>
<feature type="transmembrane region" description="Helical" evidence="14">
    <location>
        <begin position="143"/>
        <end position="161"/>
    </location>
</feature>
<evidence type="ECO:0000256" key="7">
    <source>
        <dbReference type="ARBA" id="ARBA00022737"/>
    </source>
</evidence>
<accession>A0A2N7S479</accession>
<keyword evidence="11 14" id="KW-0482">Metalloprotease</keyword>
<evidence type="ECO:0000256" key="11">
    <source>
        <dbReference type="ARBA" id="ARBA00023049"/>
    </source>
</evidence>
<evidence type="ECO:0000256" key="9">
    <source>
        <dbReference type="ARBA" id="ARBA00022833"/>
    </source>
</evidence>
<dbReference type="InterPro" id="IPR046342">
    <property type="entry name" value="CBS_dom_sf"/>
</dbReference>
<dbReference type="InterPro" id="IPR008915">
    <property type="entry name" value="Peptidase_M50"/>
</dbReference>
<evidence type="ECO:0000256" key="16">
    <source>
        <dbReference type="PIRSR" id="PIRSR006404-2"/>
    </source>
</evidence>
<evidence type="ECO:0000256" key="3">
    <source>
        <dbReference type="ARBA" id="ARBA00022475"/>
    </source>
</evidence>
<evidence type="ECO:0000256" key="12">
    <source>
        <dbReference type="ARBA" id="ARBA00023122"/>
    </source>
</evidence>
<keyword evidence="3 14" id="KW-1003">Cell membrane</keyword>
<dbReference type="GO" id="GO:0046872">
    <property type="term" value="F:metal ion binding"/>
    <property type="evidence" value="ECO:0007669"/>
    <property type="project" value="UniProtKB-UniRule"/>
</dbReference>
<dbReference type="InterPro" id="IPR016483">
    <property type="entry name" value="UCP006404_Pept_M50_CBS"/>
</dbReference>
<reference evidence="18 19" key="1">
    <citation type="journal article" date="2017" name="Elife">
        <title>Extensive horizontal gene transfer in cheese-associated bacteria.</title>
        <authorList>
            <person name="Bonham K.S."/>
            <person name="Wolfe B.E."/>
            <person name="Dutton R.J."/>
        </authorList>
    </citation>
    <scope>NUCLEOTIDE SEQUENCE [LARGE SCALE GENOMIC DNA]</scope>
    <source>
        <strain evidence="18 19">JB182</strain>
    </source>
</reference>
<evidence type="ECO:0000256" key="1">
    <source>
        <dbReference type="ARBA" id="ARBA00004651"/>
    </source>
</evidence>
<dbReference type="PANTHER" id="PTHR39188">
    <property type="entry name" value="MEMBRANE-ASSOCIATED ZINC METALLOPROTEASE M50B"/>
    <property type="match status" value="1"/>
</dbReference>
<keyword evidence="9 14" id="KW-0862">Zinc</keyword>
<feature type="transmembrane region" description="Helical" evidence="14">
    <location>
        <begin position="21"/>
        <end position="42"/>
    </location>
</feature>
<feature type="transmembrane region" description="Helical" evidence="14">
    <location>
        <begin position="54"/>
        <end position="74"/>
    </location>
</feature>
<keyword evidence="4 14" id="KW-0645">Protease</keyword>
<comment type="cofactor">
    <cofactor evidence="14 16">
        <name>Zn(2+)</name>
        <dbReference type="ChEBI" id="CHEBI:29105"/>
    </cofactor>
    <text evidence="14 16">Binds 1 zinc ion per subunit.</text>
</comment>
<evidence type="ECO:0000313" key="18">
    <source>
        <dbReference type="EMBL" id="PMQ20959.1"/>
    </source>
</evidence>
<dbReference type="GO" id="GO:0006508">
    <property type="term" value="P:proteolysis"/>
    <property type="evidence" value="ECO:0007669"/>
    <property type="project" value="UniProtKB-KW"/>
</dbReference>
<feature type="transmembrane region" description="Helical" evidence="14">
    <location>
        <begin position="217"/>
        <end position="235"/>
    </location>
</feature>
<dbReference type="PIRSF" id="PIRSF006404">
    <property type="entry name" value="UCP006404_Pept_M50_CBS"/>
    <property type="match status" value="1"/>
</dbReference>
<evidence type="ECO:0000256" key="2">
    <source>
        <dbReference type="ARBA" id="ARBA00007931"/>
    </source>
</evidence>
<evidence type="ECO:0000313" key="19">
    <source>
        <dbReference type="Proteomes" id="UP000235739"/>
    </source>
</evidence>
<keyword evidence="8 14" id="KW-0378">Hydrolase</keyword>
<evidence type="ECO:0000256" key="14">
    <source>
        <dbReference type="PIRNR" id="PIRNR006404"/>
    </source>
</evidence>
<dbReference type="CDD" id="cd06164">
    <property type="entry name" value="S2P-M50_SpoIVFB_CBS"/>
    <property type="match status" value="1"/>
</dbReference>
<keyword evidence="13 14" id="KW-0472">Membrane</keyword>
<feature type="transmembrane region" description="Helical" evidence="14">
    <location>
        <begin position="192"/>
        <end position="211"/>
    </location>
</feature>